<feature type="region of interest" description="Disordered" evidence="1">
    <location>
        <begin position="161"/>
        <end position="203"/>
    </location>
</feature>
<proteinExistence type="predicted"/>
<dbReference type="OMA" id="RRIRSHH"/>
<sequence length="274" mass="29445">MKKRPLSSVPPLGCALLGPPSSASLNPPLRPAGQLAGSPLSDGDGTSGDRGSSRAMYIFLALSAALVMETMRRIRSHHGHRHLLKPIAVVTLGEAAGSALPSSLAADPCERGAERRRESCERGRDRRIRTSHHHPRRIRATVGRRDDRIQARRSEAAHRIRAGGEGVAGSAPPVADDGGSAREGGRETMGSRRGGVNPSQYGNAPSKKLNAIAGGGMVDLVGNDGFEQEWLLAIYEEVEKDKGKQGEIERTREREWCVSVTALIFSDLIELSRK</sequence>
<feature type="region of interest" description="Disordered" evidence="1">
    <location>
        <begin position="101"/>
        <end position="135"/>
    </location>
</feature>
<dbReference type="Proteomes" id="UP000007015">
    <property type="component" value="Chromosome 4"/>
</dbReference>
<feature type="compositionally biased region" description="Basic and acidic residues" evidence="1">
    <location>
        <begin position="108"/>
        <end position="124"/>
    </location>
</feature>
<reference evidence="2 3" key="1">
    <citation type="journal article" date="2005" name="PLoS Biol.">
        <title>The genomes of Oryza sativa: a history of duplications.</title>
        <authorList>
            <person name="Yu J."/>
            <person name="Wang J."/>
            <person name="Lin W."/>
            <person name="Li S."/>
            <person name="Li H."/>
            <person name="Zhou J."/>
            <person name="Ni P."/>
            <person name="Dong W."/>
            <person name="Hu S."/>
            <person name="Zeng C."/>
            <person name="Zhang J."/>
            <person name="Zhang Y."/>
            <person name="Li R."/>
            <person name="Xu Z."/>
            <person name="Li S."/>
            <person name="Li X."/>
            <person name="Zheng H."/>
            <person name="Cong L."/>
            <person name="Lin L."/>
            <person name="Yin J."/>
            <person name="Geng J."/>
            <person name="Li G."/>
            <person name="Shi J."/>
            <person name="Liu J."/>
            <person name="Lv H."/>
            <person name="Li J."/>
            <person name="Wang J."/>
            <person name="Deng Y."/>
            <person name="Ran L."/>
            <person name="Shi X."/>
            <person name="Wang X."/>
            <person name="Wu Q."/>
            <person name="Li C."/>
            <person name="Ren X."/>
            <person name="Wang J."/>
            <person name="Wang X."/>
            <person name="Li D."/>
            <person name="Liu D."/>
            <person name="Zhang X."/>
            <person name="Ji Z."/>
            <person name="Zhao W."/>
            <person name="Sun Y."/>
            <person name="Zhang Z."/>
            <person name="Bao J."/>
            <person name="Han Y."/>
            <person name="Dong L."/>
            <person name="Ji J."/>
            <person name="Chen P."/>
            <person name="Wu S."/>
            <person name="Liu J."/>
            <person name="Xiao Y."/>
            <person name="Bu D."/>
            <person name="Tan J."/>
            <person name="Yang L."/>
            <person name="Ye C."/>
            <person name="Zhang J."/>
            <person name="Xu J."/>
            <person name="Zhou Y."/>
            <person name="Yu Y."/>
            <person name="Zhang B."/>
            <person name="Zhuang S."/>
            <person name="Wei H."/>
            <person name="Liu B."/>
            <person name="Lei M."/>
            <person name="Yu H."/>
            <person name="Li Y."/>
            <person name="Xu H."/>
            <person name="Wei S."/>
            <person name="He X."/>
            <person name="Fang L."/>
            <person name="Zhang Z."/>
            <person name="Zhang Y."/>
            <person name="Huang X."/>
            <person name="Su Z."/>
            <person name="Tong W."/>
            <person name="Li J."/>
            <person name="Tong Z."/>
            <person name="Li S."/>
            <person name="Ye J."/>
            <person name="Wang L."/>
            <person name="Fang L."/>
            <person name="Lei T."/>
            <person name="Chen C."/>
            <person name="Chen H."/>
            <person name="Xu Z."/>
            <person name="Li H."/>
            <person name="Huang H."/>
            <person name="Zhang F."/>
            <person name="Xu H."/>
            <person name="Li N."/>
            <person name="Zhao C."/>
            <person name="Li S."/>
            <person name="Dong L."/>
            <person name="Huang Y."/>
            <person name="Li L."/>
            <person name="Xi Y."/>
            <person name="Qi Q."/>
            <person name="Li W."/>
            <person name="Zhang B."/>
            <person name="Hu W."/>
            <person name="Zhang Y."/>
            <person name="Tian X."/>
            <person name="Jiao Y."/>
            <person name="Liang X."/>
            <person name="Jin J."/>
            <person name="Gao L."/>
            <person name="Zheng W."/>
            <person name="Hao B."/>
            <person name="Liu S."/>
            <person name="Wang W."/>
            <person name="Yuan L."/>
            <person name="Cao M."/>
            <person name="McDermott J."/>
            <person name="Samudrala R."/>
            <person name="Wang J."/>
            <person name="Wong G.K."/>
            <person name="Yang H."/>
        </authorList>
    </citation>
    <scope>NUCLEOTIDE SEQUENCE [LARGE SCALE GENOMIC DNA]</scope>
    <source>
        <strain evidence="3">cv. 93-11</strain>
    </source>
</reference>
<accession>A2XYV7</accession>
<gene>
    <name evidence="2" type="ORF">OsI_17888</name>
</gene>
<organism evidence="2 3">
    <name type="scientific">Oryza sativa subsp. indica</name>
    <name type="common">Rice</name>
    <dbReference type="NCBI Taxonomy" id="39946"/>
    <lineage>
        <taxon>Eukaryota</taxon>
        <taxon>Viridiplantae</taxon>
        <taxon>Streptophyta</taxon>
        <taxon>Embryophyta</taxon>
        <taxon>Tracheophyta</taxon>
        <taxon>Spermatophyta</taxon>
        <taxon>Magnoliopsida</taxon>
        <taxon>Liliopsida</taxon>
        <taxon>Poales</taxon>
        <taxon>Poaceae</taxon>
        <taxon>BOP clade</taxon>
        <taxon>Oryzoideae</taxon>
        <taxon>Oryzeae</taxon>
        <taxon>Oryzinae</taxon>
        <taxon>Oryza</taxon>
        <taxon>Oryza sativa</taxon>
    </lineage>
</organism>
<name>A2XYV7_ORYSI</name>
<dbReference type="Gramene" id="BGIOSGA014110-TA">
    <property type="protein sequence ID" value="BGIOSGA014110-PA"/>
    <property type="gene ID" value="BGIOSGA014110"/>
</dbReference>
<dbReference type="EMBL" id="CM000129">
    <property type="protein sequence ID" value="EAY96017.1"/>
    <property type="molecule type" value="Genomic_DNA"/>
</dbReference>
<evidence type="ECO:0000256" key="1">
    <source>
        <dbReference type="SAM" id="MobiDB-lite"/>
    </source>
</evidence>
<feature type="region of interest" description="Disordered" evidence="1">
    <location>
        <begin position="1"/>
        <end position="49"/>
    </location>
</feature>
<feature type="compositionally biased region" description="Basic residues" evidence="1">
    <location>
        <begin position="125"/>
        <end position="135"/>
    </location>
</feature>
<dbReference type="HOGENOM" id="CLU_088752_0_0_1"/>
<evidence type="ECO:0000313" key="3">
    <source>
        <dbReference type="Proteomes" id="UP000007015"/>
    </source>
</evidence>
<keyword evidence="3" id="KW-1185">Reference proteome</keyword>
<protein>
    <submittedName>
        <fullName evidence="2">Uncharacterized protein</fullName>
    </submittedName>
</protein>
<dbReference type="AlphaFoldDB" id="A2XYV7"/>
<feature type="compositionally biased region" description="Basic and acidic residues" evidence="1">
    <location>
        <begin position="179"/>
        <end position="190"/>
    </location>
</feature>
<evidence type="ECO:0000313" key="2">
    <source>
        <dbReference type="EMBL" id="EAY96017.1"/>
    </source>
</evidence>